<dbReference type="AlphaFoldDB" id="A0A644X7R4"/>
<gene>
    <name evidence="1" type="ORF">SDC9_56511</name>
</gene>
<organism evidence="1">
    <name type="scientific">bioreactor metagenome</name>
    <dbReference type="NCBI Taxonomy" id="1076179"/>
    <lineage>
        <taxon>unclassified sequences</taxon>
        <taxon>metagenomes</taxon>
        <taxon>ecological metagenomes</taxon>
    </lineage>
</organism>
<dbReference type="EMBL" id="VSSQ01001661">
    <property type="protein sequence ID" value="MPM10184.1"/>
    <property type="molecule type" value="Genomic_DNA"/>
</dbReference>
<protein>
    <submittedName>
        <fullName evidence="1">Uncharacterized protein</fullName>
    </submittedName>
</protein>
<accession>A0A644X7R4</accession>
<sequence>MVQLSCICLNDVEGEKRLSSSKNNNVIDFQQYKEKRELQRAIPSAETSLENDFQGKLRLTQEDAEMIIYCMRLGREYFMIEVEKTPDEGGQAQWDFETVNSLLDRIQYEVLKLQTEEGYIVGLSILELAFIIDCVEMTRNAVGKGINVFQSEPGDKEDYAKWLDGTFFYLLDVYEKWRFYQGH</sequence>
<comment type="caution">
    <text evidence="1">The sequence shown here is derived from an EMBL/GenBank/DDBJ whole genome shotgun (WGS) entry which is preliminary data.</text>
</comment>
<evidence type="ECO:0000313" key="1">
    <source>
        <dbReference type="EMBL" id="MPM10184.1"/>
    </source>
</evidence>
<name>A0A644X7R4_9ZZZZ</name>
<reference evidence="1" key="1">
    <citation type="submission" date="2019-08" db="EMBL/GenBank/DDBJ databases">
        <authorList>
            <person name="Kucharzyk K."/>
            <person name="Murdoch R.W."/>
            <person name="Higgins S."/>
            <person name="Loffler F."/>
        </authorList>
    </citation>
    <scope>NUCLEOTIDE SEQUENCE</scope>
</reference>
<proteinExistence type="predicted"/>